<evidence type="ECO:0000313" key="3">
    <source>
        <dbReference type="Proteomes" id="UP001054945"/>
    </source>
</evidence>
<dbReference type="AlphaFoldDB" id="A0AAV4QBG9"/>
<organism evidence="2 3">
    <name type="scientific">Caerostris extrusa</name>
    <name type="common">Bark spider</name>
    <name type="synonym">Caerostris bankana</name>
    <dbReference type="NCBI Taxonomy" id="172846"/>
    <lineage>
        <taxon>Eukaryota</taxon>
        <taxon>Metazoa</taxon>
        <taxon>Ecdysozoa</taxon>
        <taxon>Arthropoda</taxon>
        <taxon>Chelicerata</taxon>
        <taxon>Arachnida</taxon>
        <taxon>Araneae</taxon>
        <taxon>Araneomorphae</taxon>
        <taxon>Entelegynae</taxon>
        <taxon>Araneoidea</taxon>
        <taxon>Araneidae</taxon>
        <taxon>Caerostris</taxon>
    </lineage>
</organism>
<keyword evidence="1" id="KW-0812">Transmembrane</keyword>
<comment type="caution">
    <text evidence="2">The sequence shown here is derived from an EMBL/GenBank/DDBJ whole genome shotgun (WGS) entry which is preliminary data.</text>
</comment>
<proteinExistence type="predicted"/>
<dbReference type="EMBL" id="BPLR01005859">
    <property type="protein sequence ID" value="GIY05567.1"/>
    <property type="molecule type" value="Genomic_DNA"/>
</dbReference>
<dbReference type="Proteomes" id="UP001054945">
    <property type="component" value="Unassembled WGS sequence"/>
</dbReference>
<evidence type="ECO:0008006" key="4">
    <source>
        <dbReference type="Google" id="ProtNLM"/>
    </source>
</evidence>
<reference evidence="2 3" key="1">
    <citation type="submission" date="2021-06" db="EMBL/GenBank/DDBJ databases">
        <title>Caerostris extrusa draft genome.</title>
        <authorList>
            <person name="Kono N."/>
            <person name="Arakawa K."/>
        </authorList>
    </citation>
    <scope>NUCLEOTIDE SEQUENCE [LARGE SCALE GENOMIC DNA]</scope>
</reference>
<evidence type="ECO:0000256" key="1">
    <source>
        <dbReference type="SAM" id="Phobius"/>
    </source>
</evidence>
<sequence length="133" mass="16000">MPHCQKQRALKRKRQLQNSEDSVFSHFKPRGRKKIIGVELLIRFRLMKVTVCQELFIFRQFRFYRLLSFFFFFLVSGMDGRSRFREHPREGSLCDDYQYLRPRCKAEVGREDVQTRLKKVGEKFGCRTGRGVL</sequence>
<keyword evidence="1" id="KW-1133">Transmembrane helix</keyword>
<keyword evidence="3" id="KW-1185">Reference proteome</keyword>
<feature type="transmembrane region" description="Helical" evidence="1">
    <location>
        <begin position="63"/>
        <end position="80"/>
    </location>
</feature>
<evidence type="ECO:0000313" key="2">
    <source>
        <dbReference type="EMBL" id="GIY05567.1"/>
    </source>
</evidence>
<accession>A0AAV4QBG9</accession>
<gene>
    <name evidence="2" type="ORF">CEXT_55231</name>
</gene>
<keyword evidence="1" id="KW-0472">Membrane</keyword>
<name>A0AAV4QBG9_CAEEX</name>
<protein>
    <recommendedName>
        <fullName evidence="4">Transmembrane protein</fullName>
    </recommendedName>
</protein>